<dbReference type="PANTHER" id="PTHR43542">
    <property type="entry name" value="METHYLTRANSFERASE"/>
    <property type="match status" value="1"/>
</dbReference>
<protein>
    <submittedName>
        <fullName evidence="3">16S rRNA (Guanine(966)-N(2))-methyltransferase RsmD</fullName>
    </submittedName>
</protein>
<accession>A0A165MI78</accession>
<dbReference type="PANTHER" id="PTHR43542:SF1">
    <property type="entry name" value="METHYLTRANSFERASE"/>
    <property type="match status" value="1"/>
</dbReference>
<dbReference type="Gene3D" id="3.40.50.150">
    <property type="entry name" value="Vaccinia Virus protein VP39"/>
    <property type="match status" value="1"/>
</dbReference>
<dbReference type="PROSITE" id="PS00092">
    <property type="entry name" value="N6_MTASE"/>
    <property type="match status" value="1"/>
</dbReference>
<evidence type="ECO:0000313" key="3">
    <source>
        <dbReference type="EMBL" id="KZK75272.1"/>
    </source>
</evidence>
<evidence type="ECO:0000313" key="4">
    <source>
        <dbReference type="Proteomes" id="UP000076481"/>
    </source>
</evidence>
<dbReference type="GO" id="GO:0003676">
    <property type="term" value="F:nucleic acid binding"/>
    <property type="evidence" value="ECO:0007669"/>
    <property type="project" value="InterPro"/>
</dbReference>
<reference evidence="3 4" key="1">
    <citation type="submission" date="2016-03" db="EMBL/GenBank/DDBJ databases">
        <title>Speciation and ecological success in dimly lit waters: horizontal gene transfer in a green sulfur bacteria bloom unveiled by metagenomic assembly.</title>
        <authorList>
            <person name="Llorens-Mares T."/>
            <person name="Liu Z."/>
            <person name="Allen L.Z."/>
            <person name="Rusch D.B."/>
            <person name="Craig M.T."/>
            <person name="Dupont C.L."/>
            <person name="Bryant D.A."/>
            <person name="Casamayor E.O."/>
        </authorList>
    </citation>
    <scope>NUCLEOTIDE SEQUENCE [LARGE SCALE GENOMIC DNA]</scope>
    <source>
        <strain evidence="3">CIII</strain>
    </source>
</reference>
<dbReference type="Proteomes" id="UP000076481">
    <property type="component" value="Unassembled WGS sequence"/>
</dbReference>
<organism evidence="3 4">
    <name type="scientific">Pelodictyon luteolum</name>
    <dbReference type="NCBI Taxonomy" id="1100"/>
    <lineage>
        <taxon>Bacteria</taxon>
        <taxon>Pseudomonadati</taxon>
        <taxon>Chlorobiota</taxon>
        <taxon>Chlorobiia</taxon>
        <taxon>Chlorobiales</taxon>
        <taxon>Chlorobiaceae</taxon>
        <taxon>Chlorobium/Pelodictyon group</taxon>
        <taxon>Pelodictyon</taxon>
    </lineage>
</organism>
<dbReference type="SUPFAM" id="SSF53335">
    <property type="entry name" value="S-adenosyl-L-methionine-dependent methyltransferases"/>
    <property type="match status" value="1"/>
</dbReference>
<dbReference type="InterPro" id="IPR002052">
    <property type="entry name" value="DNA_methylase_N6_adenine_CS"/>
</dbReference>
<gene>
    <name evidence="3" type="ORF">A3K90_05725</name>
</gene>
<keyword evidence="2 3" id="KW-0808">Transferase</keyword>
<dbReference type="NCBIfam" id="TIGR00095">
    <property type="entry name" value="16S rRNA (guanine(966)-N(2))-methyltransferase RsmD"/>
    <property type="match status" value="1"/>
</dbReference>
<keyword evidence="1 3" id="KW-0489">Methyltransferase</keyword>
<dbReference type="Pfam" id="PF03602">
    <property type="entry name" value="Cons_hypoth95"/>
    <property type="match status" value="1"/>
</dbReference>
<dbReference type="GO" id="GO:0008168">
    <property type="term" value="F:methyltransferase activity"/>
    <property type="evidence" value="ECO:0007669"/>
    <property type="project" value="UniProtKB-KW"/>
</dbReference>
<dbReference type="AlphaFoldDB" id="A0A165MI78"/>
<evidence type="ECO:0000256" key="2">
    <source>
        <dbReference type="ARBA" id="ARBA00022679"/>
    </source>
</evidence>
<dbReference type="EMBL" id="LVWG01000003">
    <property type="protein sequence ID" value="KZK75272.1"/>
    <property type="molecule type" value="Genomic_DNA"/>
</dbReference>
<dbReference type="RefSeq" id="WP_303680627.1">
    <property type="nucleotide sequence ID" value="NZ_LVWG01000003.1"/>
</dbReference>
<dbReference type="PIRSF" id="PIRSF004553">
    <property type="entry name" value="CHP00095"/>
    <property type="match status" value="1"/>
</dbReference>
<proteinExistence type="predicted"/>
<dbReference type="InterPro" id="IPR004398">
    <property type="entry name" value="RNA_MeTrfase_RsmD"/>
</dbReference>
<dbReference type="InterPro" id="IPR029063">
    <property type="entry name" value="SAM-dependent_MTases_sf"/>
</dbReference>
<dbReference type="GO" id="GO:0031167">
    <property type="term" value="P:rRNA methylation"/>
    <property type="evidence" value="ECO:0007669"/>
    <property type="project" value="InterPro"/>
</dbReference>
<dbReference type="CDD" id="cd02440">
    <property type="entry name" value="AdoMet_MTases"/>
    <property type="match status" value="1"/>
</dbReference>
<sequence length="178" mass="20305">MQIIAGRYRGRRITTAPLQDVRPCSSRVKKSIFDILHSRMDFEGSCVLDLFAGFGSLGFETLSRGATRVTFVDRHPVSLRSLRKTAGELKVEEMVSIVNEDVTLFLQTETGSFDLIFADPPYAWEDYPRLIEGIMAGSLLEEDGWLLIEHDAHGDFSLSPYYSFHRDYGMTRITFFQH</sequence>
<name>A0A165MI78_PELLU</name>
<evidence type="ECO:0000256" key="1">
    <source>
        <dbReference type="ARBA" id="ARBA00022603"/>
    </source>
</evidence>
<comment type="caution">
    <text evidence="3">The sequence shown here is derived from an EMBL/GenBank/DDBJ whole genome shotgun (WGS) entry which is preliminary data.</text>
</comment>